<dbReference type="RefSeq" id="XP_009018411.1">
    <property type="nucleotide sequence ID" value="XM_009020163.1"/>
</dbReference>
<keyword evidence="4" id="KW-0418">Kinase</keyword>
<dbReference type="EMBL" id="AMQM01004592">
    <property type="status" value="NOT_ANNOTATED_CDS"/>
    <property type="molecule type" value="Genomic_DNA"/>
</dbReference>
<evidence type="ECO:0000256" key="1">
    <source>
        <dbReference type="ARBA" id="ARBA00022527"/>
    </source>
</evidence>
<dbReference type="EMBL" id="KB096633">
    <property type="protein sequence ID" value="ESO03263.1"/>
    <property type="molecule type" value="Genomic_DNA"/>
</dbReference>
<reference evidence="8 10" key="2">
    <citation type="journal article" date="2013" name="Nature">
        <title>Insights into bilaterian evolution from three spiralian genomes.</title>
        <authorList>
            <person name="Simakov O."/>
            <person name="Marletaz F."/>
            <person name="Cho S.J."/>
            <person name="Edsinger-Gonzales E."/>
            <person name="Havlak P."/>
            <person name="Hellsten U."/>
            <person name="Kuo D.H."/>
            <person name="Larsson T."/>
            <person name="Lv J."/>
            <person name="Arendt D."/>
            <person name="Savage R."/>
            <person name="Osoegawa K."/>
            <person name="de Jong P."/>
            <person name="Grimwood J."/>
            <person name="Chapman J.A."/>
            <person name="Shapiro H."/>
            <person name="Aerts A."/>
            <person name="Otillar R.P."/>
            <person name="Terry A.Y."/>
            <person name="Boore J.L."/>
            <person name="Grigoriev I.V."/>
            <person name="Lindberg D.R."/>
            <person name="Seaver E.C."/>
            <person name="Weisblat D.A."/>
            <person name="Putnam N.H."/>
            <person name="Rokhsar D.S."/>
        </authorList>
    </citation>
    <scope>NUCLEOTIDE SEQUENCE</scope>
</reference>
<dbReference type="EnsemblMetazoa" id="HelroT80468">
    <property type="protein sequence ID" value="HelroP80468"/>
    <property type="gene ID" value="HelroG80468"/>
</dbReference>
<dbReference type="SUPFAM" id="SSF56112">
    <property type="entry name" value="Protein kinase-like (PK-like)"/>
    <property type="match status" value="1"/>
</dbReference>
<dbReference type="GeneID" id="20215812"/>
<dbReference type="InParanoid" id="T1G414"/>
<dbReference type="OMA" id="NSMARFY"/>
<reference evidence="10" key="1">
    <citation type="submission" date="2012-12" db="EMBL/GenBank/DDBJ databases">
        <authorList>
            <person name="Hellsten U."/>
            <person name="Grimwood J."/>
            <person name="Chapman J.A."/>
            <person name="Shapiro H."/>
            <person name="Aerts A."/>
            <person name="Otillar R.P."/>
            <person name="Terry A.Y."/>
            <person name="Boore J.L."/>
            <person name="Simakov O."/>
            <person name="Marletaz F."/>
            <person name="Cho S.-J."/>
            <person name="Edsinger-Gonzales E."/>
            <person name="Havlak P."/>
            <person name="Kuo D.-H."/>
            <person name="Larsson T."/>
            <person name="Lv J."/>
            <person name="Arendt D."/>
            <person name="Savage R."/>
            <person name="Osoegawa K."/>
            <person name="de Jong P."/>
            <person name="Lindberg D.R."/>
            <person name="Seaver E.C."/>
            <person name="Weisblat D.A."/>
            <person name="Putnam N.H."/>
            <person name="Grigoriev I.V."/>
            <person name="Rokhsar D.S."/>
        </authorList>
    </citation>
    <scope>NUCLEOTIDE SEQUENCE</scope>
</reference>
<dbReference type="SMART" id="SM00220">
    <property type="entry name" value="S_TKc"/>
    <property type="match status" value="1"/>
</dbReference>
<dbReference type="PROSITE" id="PS51285">
    <property type="entry name" value="AGC_KINASE_CTER"/>
    <property type="match status" value="1"/>
</dbReference>
<evidence type="ECO:0000256" key="2">
    <source>
        <dbReference type="ARBA" id="ARBA00022679"/>
    </source>
</evidence>
<dbReference type="InterPro" id="IPR011009">
    <property type="entry name" value="Kinase-like_dom_sf"/>
</dbReference>
<dbReference type="Gene3D" id="3.30.200.20">
    <property type="entry name" value="Phosphorylase Kinase, domain 1"/>
    <property type="match status" value="1"/>
</dbReference>
<dbReference type="InterPro" id="IPR000961">
    <property type="entry name" value="AGC-kinase_C"/>
</dbReference>
<evidence type="ECO:0000259" key="6">
    <source>
        <dbReference type="PROSITE" id="PS50011"/>
    </source>
</evidence>
<keyword evidence="2" id="KW-0808">Transferase</keyword>
<dbReference type="Pfam" id="PF00069">
    <property type="entry name" value="Pkinase"/>
    <property type="match status" value="1"/>
</dbReference>
<dbReference type="AlphaFoldDB" id="T1G414"/>
<proteinExistence type="predicted"/>
<dbReference type="GO" id="GO:0004691">
    <property type="term" value="F:cAMP-dependent protein kinase activity"/>
    <property type="evidence" value="ECO:0000318"/>
    <property type="project" value="GO_Central"/>
</dbReference>
<dbReference type="OrthoDB" id="63267at2759"/>
<keyword evidence="5" id="KW-0067">ATP-binding</keyword>
<gene>
    <name evidence="9" type="primary">20215812</name>
    <name evidence="8" type="ORF">HELRODRAFT_80468</name>
</gene>
<dbReference type="FunFam" id="1.10.510.10:FF:000005">
    <property type="entry name" value="cAMP-dependent protein kinase catalytic subunit alpha"/>
    <property type="match status" value="1"/>
</dbReference>
<dbReference type="HOGENOM" id="CLU_000288_63_5_1"/>
<evidence type="ECO:0000256" key="4">
    <source>
        <dbReference type="ARBA" id="ARBA00022777"/>
    </source>
</evidence>
<dbReference type="PROSITE" id="PS50011">
    <property type="entry name" value="PROTEIN_KINASE_DOM"/>
    <property type="match status" value="1"/>
</dbReference>
<dbReference type="PANTHER" id="PTHR24353">
    <property type="entry name" value="CYCLIC NUCLEOTIDE-DEPENDENT PROTEIN KINASE"/>
    <property type="match status" value="1"/>
</dbReference>
<organism evidence="9 10">
    <name type="scientific">Helobdella robusta</name>
    <name type="common">Californian leech</name>
    <dbReference type="NCBI Taxonomy" id="6412"/>
    <lineage>
        <taxon>Eukaryota</taxon>
        <taxon>Metazoa</taxon>
        <taxon>Spiralia</taxon>
        <taxon>Lophotrochozoa</taxon>
        <taxon>Annelida</taxon>
        <taxon>Clitellata</taxon>
        <taxon>Hirudinea</taxon>
        <taxon>Rhynchobdellida</taxon>
        <taxon>Glossiphoniidae</taxon>
        <taxon>Helobdella</taxon>
    </lineage>
</organism>
<accession>T1G414</accession>
<dbReference type="KEGG" id="hro:HELRODRAFT_80468"/>
<dbReference type="eggNOG" id="KOG0616">
    <property type="taxonomic scope" value="Eukaryota"/>
</dbReference>
<dbReference type="PROSITE" id="PS00108">
    <property type="entry name" value="PROTEIN_KINASE_ST"/>
    <property type="match status" value="1"/>
</dbReference>
<dbReference type="InterPro" id="IPR008271">
    <property type="entry name" value="Ser/Thr_kinase_AS"/>
</dbReference>
<reference evidence="9" key="3">
    <citation type="submission" date="2015-06" db="UniProtKB">
        <authorList>
            <consortium name="EnsemblMetazoa"/>
        </authorList>
    </citation>
    <scope>IDENTIFICATION</scope>
</reference>
<dbReference type="Gene3D" id="1.10.510.10">
    <property type="entry name" value="Transferase(Phosphotransferase) domain 1"/>
    <property type="match status" value="1"/>
</dbReference>
<keyword evidence="1" id="KW-0723">Serine/threonine-protein kinase</keyword>
<dbReference type="GO" id="GO:0005524">
    <property type="term" value="F:ATP binding"/>
    <property type="evidence" value="ECO:0007669"/>
    <property type="project" value="UniProtKB-KW"/>
</dbReference>
<feature type="domain" description="AGC-kinase C-terminal" evidence="7">
    <location>
        <begin position="249"/>
        <end position="304"/>
    </location>
</feature>
<dbReference type="GO" id="GO:0005829">
    <property type="term" value="C:cytosol"/>
    <property type="evidence" value="ECO:0000318"/>
    <property type="project" value="GO_Central"/>
</dbReference>
<dbReference type="SMART" id="SM00133">
    <property type="entry name" value="S_TK_X"/>
    <property type="match status" value="1"/>
</dbReference>
<dbReference type="GO" id="GO:0007189">
    <property type="term" value="P:adenylate cyclase-activating G protein-coupled receptor signaling pathway"/>
    <property type="evidence" value="ECO:0000318"/>
    <property type="project" value="GO_Central"/>
</dbReference>
<protein>
    <recommendedName>
        <fullName evidence="11">Protein kinase domain-containing protein</fullName>
    </recommendedName>
</protein>
<dbReference type="GO" id="GO:0005952">
    <property type="term" value="C:cAMP-dependent protein kinase complex"/>
    <property type="evidence" value="ECO:0000318"/>
    <property type="project" value="GO_Central"/>
</dbReference>
<evidence type="ECO:0000256" key="5">
    <source>
        <dbReference type="ARBA" id="ARBA00022840"/>
    </source>
</evidence>
<dbReference type="GO" id="GO:0007155">
    <property type="term" value="P:cell adhesion"/>
    <property type="evidence" value="ECO:0000318"/>
    <property type="project" value="GO_Central"/>
</dbReference>
<evidence type="ECO:0000259" key="7">
    <source>
        <dbReference type="PROSITE" id="PS51285"/>
    </source>
</evidence>
<name>T1G414_HELRO</name>
<dbReference type="PANTHER" id="PTHR24353:SF37">
    <property type="entry name" value="CAMP-DEPENDENT PROTEIN KINASE CATALYTIC SUBUNIT PRKX"/>
    <property type="match status" value="1"/>
</dbReference>
<dbReference type="InterPro" id="IPR000719">
    <property type="entry name" value="Prot_kinase_dom"/>
</dbReference>
<evidence type="ECO:0008006" key="11">
    <source>
        <dbReference type="Google" id="ProtNLM"/>
    </source>
</evidence>
<feature type="domain" description="Protein kinase" evidence="6">
    <location>
        <begin position="1"/>
        <end position="248"/>
    </location>
</feature>
<keyword evidence="3" id="KW-0547">Nucleotide-binding</keyword>
<sequence>GTGTFGRVYLVQHMQTRSFRALKVLPISEIIRLKQVDHVQNEKEILFSVEHPFIIKLLLTNHDPTFLYLLFEYVPGGELFSYLRNAGHFSNSTTQFYASQLVLVLEYLHLQNVVYRDLKPENLLLDSQGHLKVTDFGFAKKLIDRTWTLCGTPEYLAPEIILNKGHNKAVDWWAFGIILFEMLVGYPPFYDETPFGIYEKILDGKVEWPKMFNPVVKDLIRKLLVPDRSKRFGSMKNGADDVKCHRWFRGINWLDVYDKKFIAPILPKIRYEGDVGNFDSYTEIDMDAMFHPVQLDEQALFCHF</sequence>
<evidence type="ECO:0000313" key="9">
    <source>
        <dbReference type="EnsemblMetazoa" id="HelroP80468"/>
    </source>
</evidence>
<evidence type="ECO:0000313" key="10">
    <source>
        <dbReference type="Proteomes" id="UP000015101"/>
    </source>
</evidence>
<evidence type="ECO:0000256" key="3">
    <source>
        <dbReference type="ARBA" id="ARBA00022741"/>
    </source>
</evidence>
<keyword evidence="10" id="KW-1185">Reference proteome</keyword>
<dbReference type="STRING" id="6412.T1G414"/>
<dbReference type="CTD" id="20215812"/>
<evidence type="ECO:0000313" key="8">
    <source>
        <dbReference type="EMBL" id="ESO03263.1"/>
    </source>
</evidence>
<dbReference type="Proteomes" id="UP000015101">
    <property type="component" value="Unassembled WGS sequence"/>
</dbReference>